<dbReference type="Gene3D" id="3.50.50.60">
    <property type="entry name" value="FAD/NAD(P)-binding domain"/>
    <property type="match status" value="1"/>
</dbReference>
<keyword evidence="2" id="KW-1185">Reference proteome</keyword>
<dbReference type="InterPro" id="IPR036188">
    <property type="entry name" value="FAD/NAD-bd_sf"/>
</dbReference>
<dbReference type="RefSeq" id="WP_344957457.1">
    <property type="nucleotide sequence ID" value="NZ_BAABCX010000002.1"/>
</dbReference>
<gene>
    <name evidence="1" type="ORF">GCM10022394_19870</name>
</gene>
<dbReference type="PANTHER" id="PTHR21197:SF0">
    <property type="entry name" value="UDP-GALACTOPYRANOSE MUTASE"/>
    <property type="match status" value="1"/>
</dbReference>
<sequence length="439" mass="48910">MAKIAIIGASVAGLTAAVKLKQLGLDVTILEKKHSVGGLFSKIETPFGMCELGMHVLYVNDEQHELLSDIFGKANFIEQQGVYTDIGGCYNQDLFIDSIYPDLRGHSSLNVIMEDLFDSERIIDNASNCLSALQQRFGQAGANIISPILEKLWKYPVEKLTPGAIHCYFDLRRLVVADKTTSDEIKKDPRLNNLVANPLQLQPMGEVFNGRKALFFSGVSTKNAEEIEKSISELGINLVLNSDIKLYDSSLYNGSELIADNFDACIIASPLNSLQRELADKLDNAELSIFYFRVDRSHCRPIDNYYIVCHDPHLLSTRIVNYSAYNFEKVDHLEDIVAVEVIHPLNHKPDVDIISNELKLVMSGIIIIDCYELPHTLKVPIPSLNNARLLDLEVSAMQKNFVDKPLFFVGMRTDKGVFFSHHTIGAAYDAALACASKLS</sequence>
<name>A0ABP6VUQ8_9GAMM</name>
<organism evidence="1 2">
    <name type="scientific">Zobellella aerophila</name>
    <dbReference type="NCBI Taxonomy" id="870480"/>
    <lineage>
        <taxon>Bacteria</taxon>
        <taxon>Pseudomonadati</taxon>
        <taxon>Pseudomonadota</taxon>
        <taxon>Gammaproteobacteria</taxon>
        <taxon>Aeromonadales</taxon>
        <taxon>Aeromonadaceae</taxon>
        <taxon>Zobellella</taxon>
    </lineage>
</organism>
<reference evidence="2" key="1">
    <citation type="journal article" date="2019" name="Int. J. Syst. Evol. Microbiol.">
        <title>The Global Catalogue of Microorganisms (GCM) 10K type strain sequencing project: providing services to taxonomists for standard genome sequencing and annotation.</title>
        <authorList>
            <consortium name="The Broad Institute Genomics Platform"/>
            <consortium name="The Broad Institute Genome Sequencing Center for Infectious Disease"/>
            <person name="Wu L."/>
            <person name="Ma J."/>
        </authorList>
    </citation>
    <scope>NUCLEOTIDE SEQUENCE [LARGE SCALE GENOMIC DNA]</scope>
    <source>
        <strain evidence="2">JCM 17110</strain>
    </source>
</reference>
<dbReference type="PANTHER" id="PTHR21197">
    <property type="entry name" value="UDP-GALACTOPYRANOSE MUTASE"/>
    <property type="match status" value="1"/>
</dbReference>
<evidence type="ECO:0000313" key="2">
    <source>
        <dbReference type="Proteomes" id="UP001500795"/>
    </source>
</evidence>
<evidence type="ECO:0000313" key="1">
    <source>
        <dbReference type="EMBL" id="GAA3540145.1"/>
    </source>
</evidence>
<dbReference type="SUPFAM" id="SSF51905">
    <property type="entry name" value="FAD/NAD(P)-binding domain"/>
    <property type="match status" value="1"/>
</dbReference>
<protein>
    <recommendedName>
        <fullName evidence="3">Amine oxidase domain-containing protein</fullName>
    </recommendedName>
</protein>
<dbReference type="Proteomes" id="UP001500795">
    <property type="component" value="Unassembled WGS sequence"/>
</dbReference>
<dbReference type="Pfam" id="PF13450">
    <property type="entry name" value="NAD_binding_8"/>
    <property type="match status" value="1"/>
</dbReference>
<accession>A0ABP6VUQ8</accession>
<proteinExistence type="predicted"/>
<dbReference type="EMBL" id="BAABCX010000002">
    <property type="protein sequence ID" value="GAA3540145.1"/>
    <property type="molecule type" value="Genomic_DNA"/>
</dbReference>
<evidence type="ECO:0008006" key="3">
    <source>
        <dbReference type="Google" id="ProtNLM"/>
    </source>
</evidence>
<comment type="caution">
    <text evidence="1">The sequence shown here is derived from an EMBL/GenBank/DDBJ whole genome shotgun (WGS) entry which is preliminary data.</text>
</comment>
<dbReference type="PRINTS" id="PR00419">
    <property type="entry name" value="ADXRDTASE"/>
</dbReference>